<name>A0A1M6HUZ8_9FLAO</name>
<reference evidence="1 2" key="1">
    <citation type="submission" date="2016-11" db="EMBL/GenBank/DDBJ databases">
        <authorList>
            <person name="Jaros S."/>
            <person name="Januszkiewicz K."/>
            <person name="Wedrychowicz H."/>
        </authorList>
    </citation>
    <scope>NUCLEOTIDE SEQUENCE [LARGE SCALE GENOMIC DNA]</scope>
    <source>
        <strain evidence="1 2">DSM 25479</strain>
    </source>
</reference>
<gene>
    <name evidence="1" type="ORF">SAMN05443429_1205</name>
</gene>
<evidence type="ECO:0000313" key="2">
    <source>
        <dbReference type="Proteomes" id="UP000184335"/>
    </source>
</evidence>
<sequence length="48" mass="5596">MKHLVMQETAQEVALTVVTMEITILYFTKESKYNHSLSFRYPFGVSLL</sequence>
<dbReference type="Proteomes" id="UP000184335">
    <property type="component" value="Unassembled WGS sequence"/>
</dbReference>
<dbReference type="EMBL" id="FQYI01000020">
    <property type="protein sequence ID" value="SHJ26062.1"/>
    <property type="molecule type" value="Genomic_DNA"/>
</dbReference>
<dbReference type="AlphaFoldDB" id="A0A1M6HUZ8"/>
<proteinExistence type="predicted"/>
<keyword evidence="2" id="KW-1185">Reference proteome</keyword>
<protein>
    <submittedName>
        <fullName evidence="1">Uncharacterized protein</fullName>
    </submittedName>
</protein>
<accession>A0A1M6HUZ8</accession>
<dbReference type="STRING" id="1118202.SAMN05443429_1205"/>
<organism evidence="1 2">
    <name type="scientific">Cruoricaptor ignavus</name>
    <dbReference type="NCBI Taxonomy" id="1118202"/>
    <lineage>
        <taxon>Bacteria</taxon>
        <taxon>Pseudomonadati</taxon>
        <taxon>Bacteroidota</taxon>
        <taxon>Flavobacteriia</taxon>
        <taxon>Flavobacteriales</taxon>
        <taxon>Weeksellaceae</taxon>
        <taxon>Cruoricaptor</taxon>
    </lineage>
</organism>
<evidence type="ECO:0000313" key="1">
    <source>
        <dbReference type="EMBL" id="SHJ26062.1"/>
    </source>
</evidence>